<dbReference type="GO" id="GO:0004521">
    <property type="term" value="F:RNA endonuclease activity"/>
    <property type="evidence" value="ECO:0007669"/>
    <property type="project" value="InterPro"/>
</dbReference>
<dbReference type="InterPro" id="IPR029060">
    <property type="entry name" value="PIN-like_dom_sf"/>
</dbReference>
<organism evidence="2 3">
    <name type="scientific">Handelsmanbacteria sp. (strain RIFCSPLOWO2_12_FULL_64_10)</name>
    <dbReference type="NCBI Taxonomy" id="1817868"/>
    <lineage>
        <taxon>Bacteria</taxon>
        <taxon>Candidatus Handelsmaniibacteriota</taxon>
    </lineage>
</organism>
<gene>
    <name evidence="2" type="ORF">A3F84_28770</name>
</gene>
<dbReference type="Pfam" id="PF01850">
    <property type="entry name" value="PIN"/>
    <property type="match status" value="1"/>
</dbReference>
<evidence type="ECO:0000313" key="3">
    <source>
        <dbReference type="Proteomes" id="UP000178606"/>
    </source>
</evidence>
<accession>A0A1F6C6E2</accession>
<feature type="domain" description="PIN" evidence="1">
    <location>
        <begin position="2"/>
        <end position="127"/>
    </location>
</feature>
<dbReference type="GO" id="GO:0016075">
    <property type="term" value="P:rRNA catabolic process"/>
    <property type="evidence" value="ECO:0007669"/>
    <property type="project" value="TreeGrafter"/>
</dbReference>
<dbReference type="InterPro" id="IPR039018">
    <property type="entry name" value="VapC20-like"/>
</dbReference>
<dbReference type="InterPro" id="IPR002716">
    <property type="entry name" value="PIN_dom"/>
</dbReference>
<reference evidence="2 3" key="1">
    <citation type="journal article" date="2016" name="Nat. Commun.">
        <title>Thousands of microbial genomes shed light on interconnected biogeochemical processes in an aquifer system.</title>
        <authorList>
            <person name="Anantharaman K."/>
            <person name="Brown C.T."/>
            <person name="Hug L.A."/>
            <person name="Sharon I."/>
            <person name="Castelle C.J."/>
            <person name="Probst A.J."/>
            <person name="Thomas B.C."/>
            <person name="Singh A."/>
            <person name="Wilkins M.J."/>
            <person name="Karaoz U."/>
            <person name="Brodie E.L."/>
            <person name="Williams K.H."/>
            <person name="Hubbard S.S."/>
            <person name="Banfield J.F."/>
        </authorList>
    </citation>
    <scope>NUCLEOTIDE SEQUENCE [LARGE SCALE GENOMIC DNA]</scope>
    <source>
        <strain evidence="3">RIFCSPLOWO2_12_FULL_64_10</strain>
    </source>
</reference>
<proteinExistence type="predicted"/>
<dbReference type="AlphaFoldDB" id="A0A1F6C6E2"/>
<comment type="caution">
    <text evidence="2">The sequence shown here is derived from an EMBL/GenBank/DDBJ whole genome shotgun (WGS) entry which is preliminary data.</text>
</comment>
<dbReference type="SUPFAM" id="SSF88723">
    <property type="entry name" value="PIN domain-like"/>
    <property type="match status" value="1"/>
</dbReference>
<dbReference type="EMBL" id="MFKF01000397">
    <property type="protein sequence ID" value="OGG44700.1"/>
    <property type="molecule type" value="Genomic_DNA"/>
</dbReference>
<sequence>MIFVDTGAWIALTDRADQYHREASATYARLKQQRVRLVTTDYVLDETMTRLRYDSGHPQALRFIELVTQAERGGVLLQVSITPTLFQAALALFRQYDTVSLSFTDCTNFVVCEQYQIREAFAFDQHFLIRGIALYAP</sequence>
<evidence type="ECO:0000259" key="1">
    <source>
        <dbReference type="Pfam" id="PF01850"/>
    </source>
</evidence>
<name>A0A1F6C6E2_HANXR</name>
<dbReference type="PANTHER" id="PTHR42188">
    <property type="entry name" value="23S RRNA-SPECIFIC ENDONUCLEASE VAPC20"/>
    <property type="match status" value="1"/>
</dbReference>
<evidence type="ECO:0000313" key="2">
    <source>
        <dbReference type="EMBL" id="OGG44700.1"/>
    </source>
</evidence>
<protein>
    <recommendedName>
        <fullName evidence="1">PIN domain-containing protein</fullName>
    </recommendedName>
</protein>
<dbReference type="PANTHER" id="PTHR42188:SF1">
    <property type="entry name" value="23S RRNA-SPECIFIC ENDONUCLEASE VAPC20"/>
    <property type="match status" value="1"/>
</dbReference>
<dbReference type="Gene3D" id="3.40.50.1010">
    <property type="entry name" value="5'-nuclease"/>
    <property type="match status" value="1"/>
</dbReference>
<dbReference type="Proteomes" id="UP000178606">
    <property type="component" value="Unassembled WGS sequence"/>
</dbReference>